<gene>
    <name evidence="2" type="ORF">CFP56_028361</name>
</gene>
<dbReference type="EMBL" id="PKMF04000464">
    <property type="protein sequence ID" value="KAK7830299.1"/>
    <property type="molecule type" value="Genomic_DNA"/>
</dbReference>
<proteinExistence type="predicted"/>
<feature type="compositionally biased region" description="Basic and acidic residues" evidence="1">
    <location>
        <begin position="13"/>
        <end position="22"/>
    </location>
</feature>
<comment type="caution">
    <text evidence="2">The sequence shown here is derived from an EMBL/GenBank/DDBJ whole genome shotgun (WGS) entry which is preliminary data.</text>
</comment>
<evidence type="ECO:0000313" key="2">
    <source>
        <dbReference type="EMBL" id="KAK7830299.1"/>
    </source>
</evidence>
<feature type="region of interest" description="Disordered" evidence="1">
    <location>
        <begin position="1"/>
        <end position="30"/>
    </location>
</feature>
<protein>
    <submittedName>
        <fullName evidence="2">Uncharacterized protein</fullName>
    </submittedName>
</protein>
<evidence type="ECO:0000313" key="3">
    <source>
        <dbReference type="Proteomes" id="UP000237347"/>
    </source>
</evidence>
<keyword evidence="3" id="KW-1185">Reference proteome</keyword>
<dbReference type="Proteomes" id="UP000237347">
    <property type="component" value="Unassembled WGS sequence"/>
</dbReference>
<reference evidence="2 3" key="1">
    <citation type="journal article" date="2018" name="Sci. Data">
        <title>The draft genome sequence of cork oak.</title>
        <authorList>
            <person name="Ramos A.M."/>
            <person name="Usie A."/>
            <person name="Barbosa P."/>
            <person name="Barros P.M."/>
            <person name="Capote T."/>
            <person name="Chaves I."/>
            <person name="Simoes F."/>
            <person name="Abreu I."/>
            <person name="Carrasquinho I."/>
            <person name="Faro C."/>
            <person name="Guimaraes J.B."/>
            <person name="Mendonca D."/>
            <person name="Nobrega F."/>
            <person name="Rodrigues L."/>
            <person name="Saibo N.J.M."/>
            <person name="Varela M.C."/>
            <person name="Egas C."/>
            <person name="Matos J."/>
            <person name="Miguel C.M."/>
            <person name="Oliveira M.M."/>
            <person name="Ricardo C.P."/>
            <person name="Goncalves S."/>
        </authorList>
    </citation>
    <scope>NUCLEOTIDE SEQUENCE [LARGE SCALE GENOMIC DNA]</scope>
    <source>
        <strain evidence="3">cv. HL8</strain>
    </source>
</reference>
<accession>A0AAW0JTG6</accession>
<name>A0AAW0JTG6_QUESU</name>
<organism evidence="2 3">
    <name type="scientific">Quercus suber</name>
    <name type="common">Cork oak</name>
    <dbReference type="NCBI Taxonomy" id="58331"/>
    <lineage>
        <taxon>Eukaryota</taxon>
        <taxon>Viridiplantae</taxon>
        <taxon>Streptophyta</taxon>
        <taxon>Embryophyta</taxon>
        <taxon>Tracheophyta</taxon>
        <taxon>Spermatophyta</taxon>
        <taxon>Magnoliopsida</taxon>
        <taxon>eudicotyledons</taxon>
        <taxon>Gunneridae</taxon>
        <taxon>Pentapetalae</taxon>
        <taxon>rosids</taxon>
        <taxon>fabids</taxon>
        <taxon>Fagales</taxon>
        <taxon>Fagaceae</taxon>
        <taxon>Quercus</taxon>
    </lineage>
</organism>
<sequence>MLSNEGSTAAIDVKQHPADRRTPNKTSSHVLWSVSSPLSAPCRASSSLRCIEPGWIGAGVVAPIPNQFRSERFAHAGGSIPLRDWSASSCKSE</sequence>
<dbReference type="AlphaFoldDB" id="A0AAW0JTG6"/>
<evidence type="ECO:0000256" key="1">
    <source>
        <dbReference type="SAM" id="MobiDB-lite"/>
    </source>
</evidence>